<keyword evidence="1" id="KW-0472">Membrane</keyword>
<evidence type="ECO:0000256" key="1">
    <source>
        <dbReference type="SAM" id="Phobius"/>
    </source>
</evidence>
<protein>
    <recommendedName>
        <fullName evidence="4">Histidine kinase N-terminal 7TM region domain-containing protein</fullName>
    </recommendedName>
</protein>
<evidence type="ECO:0000313" key="2">
    <source>
        <dbReference type="EMBL" id="MFC4870424.1"/>
    </source>
</evidence>
<gene>
    <name evidence="2" type="ORF">ACFPFU_01915</name>
</gene>
<proteinExistence type="predicted"/>
<sequence length="227" mass="26553">MGTGIYLFCISVGLIMSALYFVIGPKDISYRYSHKYIFFLMAFVFAFEMYAISLVNQGKPNVLVYNICFVIAETVVILWYLGIILENKKMRRHISVFILAFLGWALLNSLFLQNIAERILNYTYLLASLGISYFCVYFLFQVFNFQKYRDTSVVSIPYFWQVTAFLIFYTTSVIYFISQSITWDYDLYLNNFLGSINRIFAALMYLLLGLSFYAPMAFSKIYGRQVL</sequence>
<feature type="transmembrane region" description="Helical" evidence="1">
    <location>
        <begin position="36"/>
        <end position="56"/>
    </location>
</feature>
<dbReference type="RefSeq" id="WP_377060946.1">
    <property type="nucleotide sequence ID" value="NZ_JBHSJJ010000001.1"/>
</dbReference>
<feature type="transmembrane region" description="Helical" evidence="1">
    <location>
        <begin position="157"/>
        <end position="178"/>
    </location>
</feature>
<feature type="transmembrane region" description="Helical" evidence="1">
    <location>
        <begin position="122"/>
        <end position="145"/>
    </location>
</feature>
<dbReference type="Proteomes" id="UP001595818">
    <property type="component" value="Unassembled WGS sequence"/>
</dbReference>
<feature type="transmembrane region" description="Helical" evidence="1">
    <location>
        <begin position="94"/>
        <end position="116"/>
    </location>
</feature>
<keyword evidence="1" id="KW-0812">Transmembrane</keyword>
<keyword evidence="3" id="KW-1185">Reference proteome</keyword>
<feature type="transmembrane region" description="Helical" evidence="1">
    <location>
        <begin position="62"/>
        <end position="82"/>
    </location>
</feature>
<feature type="transmembrane region" description="Helical" evidence="1">
    <location>
        <begin position="198"/>
        <end position="218"/>
    </location>
</feature>
<evidence type="ECO:0000313" key="3">
    <source>
        <dbReference type="Proteomes" id="UP001595818"/>
    </source>
</evidence>
<feature type="transmembrane region" description="Helical" evidence="1">
    <location>
        <begin position="5"/>
        <end position="24"/>
    </location>
</feature>
<reference evidence="3" key="1">
    <citation type="journal article" date="2019" name="Int. J. Syst. Evol. Microbiol.">
        <title>The Global Catalogue of Microorganisms (GCM) 10K type strain sequencing project: providing services to taxonomists for standard genome sequencing and annotation.</title>
        <authorList>
            <consortium name="The Broad Institute Genomics Platform"/>
            <consortium name="The Broad Institute Genome Sequencing Center for Infectious Disease"/>
            <person name="Wu L."/>
            <person name="Ma J."/>
        </authorList>
    </citation>
    <scope>NUCLEOTIDE SEQUENCE [LARGE SCALE GENOMIC DNA]</scope>
    <source>
        <strain evidence="3">CGMCC 4.7466</strain>
    </source>
</reference>
<keyword evidence="1" id="KW-1133">Transmembrane helix</keyword>
<name>A0ABV9SVR2_9BACT</name>
<comment type="caution">
    <text evidence="2">The sequence shown here is derived from an EMBL/GenBank/DDBJ whole genome shotgun (WGS) entry which is preliminary data.</text>
</comment>
<dbReference type="EMBL" id="JBHSJJ010000001">
    <property type="protein sequence ID" value="MFC4870424.1"/>
    <property type="molecule type" value="Genomic_DNA"/>
</dbReference>
<evidence type="ECO:0008006" key="4">
    <source>
        <dbReference type="Google" id="ProtNLM"/>
    </source>
</evidence>
<accession>A0ABV9SVR2</accession>
<organism evidence="2 3">
    <name type="scientific">Negadavirga shengliensis</name>
    <dbReference type="NCBI Taxonomy" id="1389218"/>
    <lineage>
        <taxon>Bacteria</taxon>
        <taxon>Pseudomonadati</taxon>
        <taxon>Bacteroidota</taxon>
        <taxon>Cytophagia</taxon>
        <taxon>Cytophagales</taxon>
        <taxon>Cyclobacteriaceae</taxon>
        <taxon>Negadavirga</taxon>
    </lineage>
</organism>